<dbReference type="Pfam" id="PF16389">
    <property type="entry name" value="DUF4998"/>
    <property type="match status" value="1"/>
</dbReference>
<organism evidence="1 2">
    <name type="scientific">Niabella soli DSM 19437</name>
    <dbReference type="NCBI Taxonomy" id="929713"/>
    <lineage>
        <taxon>Bacteria</taxon>
        <taxon>Pseudomonadati</taxon>
        <taxon>Bacteroidota</taxon>
        <taxon>Chitinophagia</taxon>
        <taxon>Chitinophagales</taxon>
        <taxon>Chitinophagaceae</taxon>
        <taxon>Niabella</taxon>
    </lineage>
</organism>
<accession>W0F4E6</accession>
<keyword evidence="2" id="KW-1185">Reference proteome</keyword>
<dbReference type="EMBL" id="CP007035">
    <property type="protein sequence ID" value="AHF17887.1"/>
    <property type="molecule type" value="Genomic_DNA"/>
</dbReference>
<dbReference type="HOGENOM" id="CLU_487319_0_0_10"/>
<evidence type="ECO:0008006" key="3">
    <source>
        <dbReference type="Google" id="ProtNLM"/>
    </source>
</evidence>
<dbReference type="RefSeq" id="WP_008587139.1">
    <property type="nucleotide sequence ID" value="NZ_CP007035.1"/>
</dbReference>
<dbReference type="PROSITE" id="PS51257">
    <property type="entry name" value="PROKAR_LIPOPROTEIN"/>
    <property type="match status" value="1"/>
</dbReference>
<evidence type="ECO:0000313" key="1">
    <source>
        <dbReference type="EMBL" id="AHF17887.1"/>
    </source>
</evidence>
<evidence type="ECO:0000313" key="2">
    <source>
        <dbReference type="Proteomes" id="UP000003586"/>
    </source>
</evidence>
<dbReference type="eggNOG" id="ENOG502ZV25">
    <property type="taxonomic scope" value="Bacteria"/>
</dbReference>
<proteinExistence type="predicted"/>
<dbReference type="STRING" id="929713.NIASO_16045"/>
<dbReference type="Proteomes" id="UP000003586">
    <property type="component" value="Chromosome"/>
</dbReference>
<dbReference type="KEGG" id="nso:NIASO_16045"/>
<reference evidence="1 2" key="1">
    <citation type="submission" date="2013-12" db="EMBL/GenBank/DDBJ databases">
        <authorList>
            <consortium name="DOE Joint Genome Institute"/>
            <person name="Eisen J."/>
            <person name="Huntemann M."/>
            <person name="Han J."/>
            <person name="Chen A."/>
            <person name="Kyrpides N."/>
            <person name="Mavromatis K."/>
            <person name="Markowitz V."/>
            <person name="Palaniappan K."/>
            <person name="Ivanova N."/>
            <person name="Schaumberg A."/>
            <person name="Pati A."/>
            <person name="Liolios K."/>
            <person name="Nordberg H.P."/>
            <person name="Cantor M.N."/>
            <person name="Hua S.X."/>
            <person name="Woyke T."/>
        </authorList>
    </citation>
    <scope>NUCLEOTIDE SEQUENCE [LARGE SCALE GENOMIC DNA]</scope>
    <source>
        <strain evidence="2">DSM 19437</strain>
    </source>
</reference>
<sequence length="559" mass="61465">MSNKKYIYLFFCIVLVVVLASSSCSKMYDNMEKYAGETVYPGRFDTIIGHVGFERVEIDLMRAGRIPASQIKLGKAMKTIVEYDSMKITIDSLASWINIKDLKVSKLYRFKIYTIDDNGNKSVPQQIGLIPYTETDLGNLVIPSPQALTSSSSAILTWPTGISSAVLTYYGLKYAYKDKNDAAMTGDGAQNPRIVMTNLSAGATASIDISYKIIPKVNGTPILDTVWVPRKIQASIPTGTTPFQPTEAAVLTANGVTTFTADAIAPIQKLTFPVHTVSLQDIFYFQGLKELDLTGGTMFEMTKNSYSRNGASDVIGGGPLVPFARRVGDMPAANAQFLLDLLDQGKLTKVKYLANSMGIDNLLAPYVSSGVVEIVAKPDEALIPLQPFLLNGVIQDANWELAVDETGGTYPAGTGLQNVVKATVKKANGTLVIELPKEYEFDATQYKYLKFKVYAPAKTALSGSYAPYQRLWFRIMNYLWAFATESSYGQQYWEYGKDANKIPDASLQTWTDMKIDLSQCAGKHNRVFVINIGGEPSGASFPPAQEITYYFANLRFSKN</sequence>
<protein>
    <recommendedName>
        <fullName evidence="3">DUF5000 domain-containing protein</fullName>
    </recommendedName>
</protein>
<dbReference type="AlphaFoldDB" id="W0F4E6"/>
<name>W0F4E6_9BACT</name>
<gene>
    <name evidence="1" type="ORF">NIASO_16045</name>
</gene>